<organism evidence="1 2">
    <name type="scientific">Blastomyces silverae</name>
    <dbReference type="NCBI Taxonomy" id="2060906"/>
    <lineage>
        <taxon>Eukaryota</taxon>
        <taxon>Fungi</taxon>
        <taxon>Dikarya</taxon>
        <taxon>Ascomycota</taxon>
        <taxon>Pezizomycotina</taxon>
        <taxon>Eurotiomycetes</taxon>
        <taxon>Eurotiomycetidae</taxon>
        <taxon>Onygenales</taxon>
        <taxon>Ajellomycetaceae</taxon>
        <taxon>Blastomyces</taxon>
    </lineage>
</organism>
<dbReference type="STRING" id="2060906.A0A0H1B6B7"/>
<accession>A0A0H1B6B7</accession>
<protein>
    <submittedName>
        <fullName evidence="1">Uncharacterized protein</fullName>
    </submittedName>
</protein>
<comment type="caution">
    <text evidence="1">The sequence shown here is derived from an EMBL/GenBank/DDBJ whole genome shotgun (WGS) entry which is preliminary data.</text>
</comment>
<dbReference type="EMBL" id="LDEV01003027">
    <property type="protein sequence ID" value="KLJ06547.1"/>
    <property type="molecule type" value="Genomic_DNA"/>
</dbReference>
<dbReference type="OrthoDB" id="4189827at2759"/>
<keyword evidence="2" id="KW-1185">Reference proteome</keyword>
<proteinExistence type="predicted"/>
<gene>
    <name evidence="1" type="ORF">EMPG_10055</name>
</gene>
<evidence type="ECO:0000313" key="2">
    <source>
        <dbReference type="Proteomes" id="UP000053573"/>
    </source>
</evidence>
<evidence type="ECO:0000313" key="1">
    <source>
        <dbReference type="EMBL" id="KLJ06547.1"/>
    </source>
</evidence>
<name>A0A0H1B6B7_9EURO</name>
<reference evidence="2" key="1">
    <citation type="journal article" date="2015" name="PLoS Genet.">
        <title>The dynamic genome and transcriptome of the human fungal pathogen Blastomyces and close relative Emmonsia.</title>
        <authorList>
            <person name="Munoz J.F."/>
            <person name="Gauthier G.M."/>
            <person name="Desjardins C.A."/>
            <person name="Gallo J.E."/>
            <person name="Holder J."/>
            <person name="Sullivan T.D."/>
            <person name="Marty A.J."/>
            <person name="Carmen J.C."/>
            <person name="Chen Z."/>
            <person name="Ding L."/>
            <person name="Gujja S."/>
            <person name="Magrini V."/>
            <person name="Misas E."/>
            <person name="Mitreva M."/>
            <person name="Priest M."/>
            <person name="Saif S."/>
            <person name="Whiston E.A."/>
            <person name="Young S."/>
            <person name="Zeng Q."/>
            <person name="Goldman W.E."/>
            <person name="Mardis E.R."/>
            <person name="Taylor J.W."/>
            <person name="McEwen J.G."/>
            <person name="Clay O.K."/>
            <person name="Klein B.S."/>
            <person name="Cuomo C.A."/>
        </authorList>
    </citation>
    <scope>NUCLEOTIDE SEQUENCE [LARGE SCALE GENOMIC DNA]</scope>
    <source>
        <strain evidence="2">UAMH 139</strain>
    </source>
</reference>
<dbReference type="Proteomes" id="UP000053573">
    <property type="component" value="Unassembled WGS sequence"/>
</dbReference>
<feature type="non-terminal residue" evidence="1">
    <location>
        <position position="1"/>
    </location>
</feature>
<dbReference type="AlphaFoldDB" id="A0A0H1B6B7"/>
<sequence length="55" mass="6670">KEKSFQISRSRRLILKVSNKEILENNMLNKLNLIFKIRNKINQSFFIYIINESEI</sequence>